<keyword evidence="3" id="KW-1185">Reference proteome</keyword>
<keyword evidence="1" id="KW-1133">Transmembrane helix</keyword>
<dbReference type="EMBL" id="CP114029">
    <property type="protein sequence ID" value="WAP70005.1"/>
    <property type="molecule type" value="Genomic_DNA"/>
</dbReference>
<name>A0ABY7C3W8_9HYPH</name>
<keyword evidence="1" id="KW-0812">Transmembrane</keyword>
<evidence type="ECO:0008006" key="4">
    <source>
        <dbReference type="Google" id="ProtNLM"/>
    </source>
</evidence>
<feature type="transmembrane region" description="Helical" evidence="1">
    <location>
        <begin position="308"/>
        <end position="329"/>
    </location>
</feature>
<reference evidence="2" key="1">
    <citation type="submission" date="2022-12" db="EMBL/GenBank/DDBJ databases">
        <title>Jiella pelagia sp. nov., isolated from phosphonate enriched culture of Northwest Pacific surface seawater.</title>
        <authorList>
            <person name="Shin D.Y."/>
            <person name="Hwang C.Y."/>
        </authorList>
    </citation>
    <scope>NUCLEOTIDE SEQUENCE</scope>
    <source>
        <strain evidence="2">HL-NP1</strain>
    </source>
</reference>
<keyword evidence="1" id="KW-0472">Membrane</keyword>
<evidence type="ECO:0000313" key="3">
    <source>
        <dbReference type="Proteomes" id="UP001164020"/>
    </source>
</evidence>
<gene>
    <name evidence="2" type="ORF">OH818_07540</name>
</gene>
<proteinExistence type="predicted"/>
<feature type="transmembrane region" description="Helical" evidence="1">
    <location>
        <begin position="20"/>
        <end position="39"/>
    </location>
</feature>
<evidence type="ECO:0000313" key="2">
    <source>
        <dbReference type="EMBL" id="WAP70005.1"/>
    </source>
</evidence>
<sequence length="464" mass="49612">MTAETSVRPSAKGQGMGENARTGAILAVVVLVVVLLAILGGRQPLEKSAIGFAGLERWLEAKGVATVPAIGDDTAAETIRILPIYDPRLLGEGVPQEDGAEETRGALAPRPMARAEFTQRLEVGPMLAVLPKCRGGIVPRGVAHPDLLVPVAAMDFFGERPVARLPQRGLASFEVYDTDYDRLLEPSATLYSAQVLSPSLDEECRPILVLRNEAGNDLGTLLADCTNALFDGPGNALFILSDPDILDNAGLAAGDNAALALAVIEGFAGNAKVFVETDTTSSPAVAPTEAEVGGEDPRQRSLADLDRFFAYPFSLFWIGVVLVTGLALWRGSRRFGRPQEDLEPAEASKRRTIEASRRILLLAKEDDALVRRHVVDRVEALAGALLGSGRRARGTGDDAAAIGRFLSRRAPELGDKFNKAYAAVTAPHPGERSRFDALAAFEAVIQETWHDFGRAAGPARQDRR</sequence>
<organism evidence="2 3">
    <name type="scientific">Jiella pelagia</name>
    <dbReference type="NCBI Taxonomy" id="2986949"/>
    <lineage>
        <taxon>Bacteria</taxon>
        <taxon>Pseudomonadati</taxon>
        <taxon>Pseudomonadota</taxon>
        <taxon>Alphaproteobacteria</taxon>
        <taxon>Hyphomicrobiales</taxon>
        <taxon>Aurantimonadaceae</taxon>
        <taxon>Jiella</taxon>
    </lineage>
</organism>
<evidence type="ECO:0000256" key="1">
    <source>
        <dbReference type="SAM" id="Phobius"/>
    </source>
</evidence>
<dbReference type="RefSeq" id="WP_268882430.1">
    <property type="nucleotide sequence ID" value="NZ_CP114029.1"/>
</dbReference>
<dbReference type="Proteomes" id="UP001164020">
    <property type="component" value="Chromosome"/>
</dbReference>
<accession>A0ABY7C3W8</accession>
<protein>
    <recommendedName>
        <fullName evidence="4">DUF4350 domain-containing protein</fullName>
    </recommendedName>
</protein>